<dbReference type="InterPro" id="IPR000916">
    <property type="entry name" value="Bet_v_I/MLP"/>
</dbReference>
<protein>
    <recommendedName>
        <fullName evidence="2">Bet v I/Major latex protein domain-containing protein</fullName>
    </recommendedName>
</protein>
<feature type="domain" description="Bet v I/Major latex protein" evidence="2">
    <location>
        <begin position="2"/>
        <end position="152"/>
    </location>
</feature>
<organism evidence="3 4">
    <name type="scientific">Trapa incisa</name>
    <dbReference type="NCBI Taxonomy" id="236973"/>
    <lineage>
        <taxon>Eukaryota</taxon>
        <taxon>Viridiplantae</taxon>
        <taxon>Streptophyta</taxon>
        <taxon>Embryophyta</taxon>
        <taxon>Tracheophyta</taxon>
        <taxon>Spermatophyta</taxon>
        <taxon>Magnoliopsida</taxon>
        <taxon>eudicotyledons</taxon>
        <taxon>Gunneridae</taxon>
        <taxon>Pentapetalae</taxon>
        <taxon>rosids</taxon>
        <taxon>malvids</taxon>
        <taxon>Myrtales</taxon>
        <taxon>Lythraceae</taxon>
        <taxon>Trapa</taxon>
    </lineage>
</organism>
<comment type="similarity">
    <text evidence="1">Belongs to the MLP family.</text>
</comment>
<dbReference type="Proteomes" id="UP001345219">
    <property type="component" value="Chromosome 11"/>
</dbReference>
<evidence type="ECO:0000313" key="3">
    <source>
        <dbReference type="EMBL" id="KAK4763447.1"/>
    </source>
</evidence>
<reference evidence="3 4" key="1">
    <citation type="journal article" date="2023" name="Hortic Res">
        <title>Pangenome of water caltrop reveals structural variations and asymmetric subgenome divergence after allopolyploidization.</title>
        <authorList>
            <person name="Zhang X."/>
            <person name="Chen Y."/>
            <person name="Wang L."/>
            <person name="Yuan Y."/>
            <person name="Fang M."/>
            <person name="Shi L."/>
            <person name="Lu R."/>
            <person name="Comes H.P."/>
            <person name="Ma Y."/>
            <person name="Chen Y."/>
            <person name="Huang G."/>
            <person name="Zhou Y."/>
            <person name="Zheng Z."/>
            <person name="Qiu Y."/>
        </authorList>
    </citation>
    <scope>NUCLEOTIDE SEQUENCE [LARGE SCALE GENOMIC DNA]</scope>
    <source>
        <tissue evidence="3">Roots</tissue>
    </source>
</reference>
<sequence>MGVRGKLSAEFEIKSQPESYFKRLKEELHHLPDAASAVHGVEVHEGDFKTHGSVKSWSYTIGGKKETFKERFEIDEANWTVSMVAVGGHILQRYKSYRIIYMVVQAATINEAPTVKVTLAYEKYKETDVDPHKEMEFLITMNGDIDKHLLTGHQ</sequence>
<dbReference type="PANTHER" id="PTHR31338:SF16">
    <property type="entry name" value="POLYKETIDE CYCLASE_DEHYDRASE AND LIPID TRANSPORT SUPERFAMILY PROTEIN"/>
    <property type="match status" value="1"/>
</dbReference>
<dbReference type="EMBL" id="JAXIOK010000008">
    <property type="protein sequence ID" value="KAK4763447.1"/>
    <property type="molecule type" value="Genomic_DNA"/>
</dbReference>
<dbReference type="InterPro" id="IPR052006">
    <property type="entry name" value="MLP-like"/>
</dbReference>
<name>A0AAN7KGZ8_9MYRT</name>
<evidence type="ECO:0000313" key="4">
    <source>
        <dbReference type="Proteomes" id="UP001345219"/>
    </source>
</evidence>
<evidence type="ECO:0000256" key="1">
    <source>
        <dbReference type="ARBA" id="ARBA00038242"/>
    </source>
</evidence>
<evidence type="ECO:0000259" key="2">
    <source>
        <dbReference type="SMART" id="SM01037"/>
    </source>
</evidence>
<dbReference type="PANTHER" id="PTHR31338">
    <property type="entry name" value="POLYKETIDE CYCLASE/DEHYDRASE AND LIPID TRANSPORT SUPERFAMILY PROTEIN"/>
    <property type="match status" value="1"/>
</dbReference>
<dbReference type="SUPFAM" id="SSF55961">
    <property type="entry name" value="Bet v1-like"/>
    <property type="match status" value="1"/>
</dbReference>
<comment type="caution">
    <text evidence="3">The sequence shown here is derived from an EMBL/GenBank/DDBJ whole genome shotgun (WGS) entry which is preliminary data.</text>
</comment>
<accession>A0AAN7KGZ8</accession>
<dbReference type="Pfam" id="PF00407">
    <property type="entry name" value="Bet_v_1"/>
    <property type="match status" value="1"/>
</dbReference>
<gene>
    <name evidence="3" type="ORF">SAY87_012885</name>
</gene>
<proteinExistence type="inferred from homology"/>
<dbReference type="Gene3D" id="3.30.530.20">
    <property type="match status" value="1"/>
</dbReference>
<dbReference type="GO" id="GO:0006952">
    <property type="term" value="P:defense response"/>
    <property type="evidence" value="ECO:0007669"/>
    <property type="project" value="InterPro"/>
</dbReference>
<dbReference type="AlphaFoldDB" id="A0AAN7KGZ8"/>
<dbReference type="SMART" id="SM01037">
    <property type="entry name" value="Bet_v_1"/>
    <property type="match status" value="1"/>
</dbReference>
<keyword evidence="4" id="KW-1185">Reference proteome</keyword>
<dbReference type="InterPro" id="IPR023393">
    <property type="entry name" value="START-like_dom_sf"/>
</dbReference>